<organism evidence="1 2">
    <name type="scientific">Corynebacterium ammoniagenes</name>
    <name type="common">Brevibacterium ammoniagenes</name>
    <dbReference type="NCBI Taxonomy" id="1697"/>
    <lineage>
        <taxon>Bacteria</taxon>
        <taxon>Bacillati</taxon>
        <taxon>Actinomycetota</taxon>
        <taxon>Actinomycetes</taxon>
        <taxon>Mycobacteriales</taxon>
        <taxon>Corynebacteriaceae</taxon>
        <taxon>Corynebacterium</taxon>
    </lineage>
</organism>
<name>A0AAV5GAJ4_CORAM</name>
<evidence type="ECO:0000313" key="1">
    <source>
        <dbReference type="EMBL" id="GJN43325.1"/>
    </source>
</evidence>
<sequence length="80" mass="9115">MNRSHALEERKSAVAEYRRTKSVVETVRNLGYPGLWTMYTPSDSTRIPTTARSAQWKRYVSSGQGFFLQGLGAAVIEWVY</sequence>
<dbReference type="Proteomes" id="UP001054925">
    <property type="component" value="Unassembled WGS sequence"/>
</dbReference>
<proteinExistence type="predicted"/>
<comment type="caution">
    <text evidence="1">The sequence shown here is derived from an EMBL/GenBank/DDBJ whole genome shotgun (WGS) entry which is preliminary data.</text>
</comment>
<gene>
    <name evidence="1" type="ORF">CAT723_18040</name>
</gene>
<accession>A0AAV5GAJ4</accession>
<reference evidence="1" key="1">
    <citation type="submission" date="2021-12" db="EMBL/GenBank/DDBJ databases">
        <title>Draft genome sequence of Corynebacterium ammoniagenes strain T-723.</title>
        <authorList>
            <person name="Matsuzawa M."/>
            <person name="Hiratani M."/>
            <person name="Abe I."/>
            <person name="Tsuji Y."/>
            <person name="Nakamura J."/>
        </authorList>
    </citation>
    <scope>NUCLEOTIDE SEQUENCE</scope>
    <source>
        <strain evidence="1">T-723</strain>
    </source>
</reference>
<dbReference type="EMBL" id="BQKK01000004">
    <property type="protein sequence ID" value="GJN43325.1"/>
    <property type="molecule type" value="Genomic_DNA"/>
</dbReference>
<evidence type="ECO:0000313" key="2">
    <source>
        <dbReference type="Proteomes" id="UP001054925"/>
    </source>
</evidence>
<protein>
    <submittedName>
        <fullName evidence="1">Uncharacterized protein</fullName>
    </submittedName>
</protein>
<dbReference type="AlphaFoldDB" id="A0AAV5GAJ4"/>